<organism evidence="1 2">
    <name type="scientific">Actinomadura alba</name>
    <dbReference type="NCBI Taxonomy" id="406431"/>
    <lineage>
        <taxon>Bacteria</taxon>
        <taxon>Bacillati</taxon>
        <taxon>Actinomycetota</taxon>
        <taxon>Actinomycetes</taxon>
        <taxon>Streptosporangiales</taxon>
        <taxon>Thermomonosporaceae</taxon>
        <taxon>Actinomadura</taxon>
    </lineage>
</organism>
<comment type="caution">
    <text evidence="1">The sequence shown here is derived from an EMBL/GenBank/DDBJ whole genome shotgun (WGS) entry which is preliminary data.</text>
</comment>
<name>A0ABR7LZ75_9ACTN</name>
<evidence type="ECO:0000313" key="1">
    <source>
        <dbReference type="EMBL" id="MBC6469678.1"/>
    </source>
</evidence>
<reference evidence="1 2" key="1">
    <citation type="submission" date="2020-06" db="EMBL/GenBank/DDBJ databases">
        <title>Actinomadura xiongansis sp. nov., isolated from soil of Baiyangdian.</title>
        <authorList>
            <person name="Zhang X."/>
        </authorList>
    </citation>
    <scope>NUCLEOTIDE SEQUENCE [LARGE SCALE GENOMIC DNA]</scope>
    <source>
        <strain evidence="1 2">HBUM206468</strain>
    </source>
</reference>
<gene>
    <name evidence="1" type="ORF">HKK74_29925</name>
</gene>
<keyword evidence="2" id="KW-1185">Reference proteome</keyword>
<sequence length="149" mass="17207">MSIIRRSRRRFKWPKIEVYGFRSRGDIKFLSVQELERLTVAVSTNPKWSANGRPEWLQEQRTHINTLMLTVFGTEGRGVYRCLVMAVLDDKSKCSFTLDVSVDDFDRLPDVPLEDILSLAHKYLIGFPPLELDPAQKESWHRLKESAGG</sequence>
<dbReference type="RefSeq" id="WP_187246726.1">
    <property type="nucleotide sequence ID" value="NZ_BAAAOK010000006.1"/>
</dbReference>
<dbReference type="Proteomes" id="UP000805614">
    <property type="component" value="Unassembled WGS sequence"/>
</dbReference>
<proteinExistence type="predicted"/>
<dbReference type="EMBL" id="JABVEC010000030">
    <property type="protein sequence ID" value="MBC6469678.1"/>
    <property type="molecule type" value="Genomic_DNA"/>
</dbReference>
<evidence type="ECO:0000313" key="2">
    <source>
        <dbReference type="Proteomes" id="UP000805614"/>
    </source>
</evidence>
<accession>A0ABR7LZ75</accession>
<protein>
    <submittedName>
        <fullName evidence="1">Uncharacterized protein</fullName>
    </submittedName>
</protein>